<comment type="subcellular location">
    <subcellularLocation>
        <location evidence="1">Cell membrane</location>
        <topology evidence="1">Multi-pass membrane protein</topology>
    </subcellularLocation>
</comment>
<evidence type="ECO:0000259" key="10">
    <source>
        <dbReference type="Pfam" id="PF21082"/>
    </source>
</evidence>
<evidence type="ECO:0000259" key="9">
    <source>
        <dbReference type="Pfam" id="PF00924"/>
    </source>
</evidence>
<keyword evidence="4 8" id="KW-0812">Transmembrane</keyword>
<dbReference type="GO" id="GO:0005886">
    <property type="term" value="C:plasma membrane"/>
    <property type="evidence" value="ECO:0007669"/>
    <property type="project" value="UniProtKB-SubCell"/>
</dbReference>
<evidence type="ECO:0000256" key="1">
    <source>
        <dbReference type="ARBA" id="ARBA00004651"/>
    </source>
</evidence>
<dbReference type="SUPFAM" id="SSF82689">
    <property type="entry name" value="Mechanosensitive channel protein MscS (YggB), C-terminal domain"/>
    <property type="match status" value="1"/>
</dbReference>
<dbReference type="SUPFAM" id="SSF82861">
    <property type="entry name" value="Mechanosensitive channel protein MscS (YggB), transmembrane region"/>
    <property type="match status" value="1"/>
</dbReference>
<keyword evidence="5 8" id="KW-1133">Transmembrane helix</keyword>
<reference evidence="12" key="2">
    <citation type="journal article" date="2021" name="Microbiome">
        <title>Successional dynamics and alternative stable states in a saline activated sludge microbial community over 9 years.</title>
        <authorList>
            <person name="Wang Y."/>
            <person name="Ye J."/>
            <person name="Ju F."/>
            <person name="Liu L."/>
            <person name="Boyd J.A."/>
            <person name="Deng Y."/>
            <person name="Parks D.H."/>
            <person name="Jiang X."/>
            <person name="Yin X."/>
            <person name="Woodcroft B.J."/>
            <person name="Tyson G.W."/>
            <person name="Hugenholtz P."/>
            <person name="Polz M.F."/>
            <person name="Zhang T."/>
        </authorList>
    </citation>
    <scope>NUCLEOTIDE SEQUENCE</scope>
    <source>
        <strain evidence="12">HKST-UBA01</strain>
    </source>
</reference>
<evidence type="ECO:0000256" key="3">
    <source>
        <dbReference type="ARBA" id="ARBA00022475"/>
    </source>
</evidence>
<evidence type="ECO:0000256" key="8">
    <source>
        <dbReference type="SAM" id="Phobius"/>
    </source>
</evidence>
<evidence type="ECO:0000313" key="13">
    <source>
        <dbReference type="Proteomes" id="UP000697710"/>
    </source>
</evidence>
<dbReference type="Gene3D" id="2.30.30.60">
    <property type="match status" value="1"/>
</dbReference>
<comment type="caution">
    <text evidence="12">The sequence shown here is derived from an EMBL/GenBank/DDBJ whole genome shotgun (WGS) entry which is preliminary data.</text>
</comment>
<protein>
    <submittedName>
        <fullName evidence="12">Mechanosensitive ion channel</fullName>
    </submittedName>
</protein>
<sequence length="314" mass="33805">MKEALNQFHSVWDFELFTLGSTPVTPATLATVALIIVVSLIVSRVVRSAITTAFQRRGIGRAGTVAVISRLTHYVILFSALGVALDTLGVDLAALFAAGAIFAIGIGFAMQTIAQNFVAGIILLVERSITPGDIIEVEGQFARVRTMGIRSTIVQTPNDDELIVPNAVLVGATVRNFTLNDSIFRVRSQVGVAYGSDLRAVFEALKHAATGLEGREESHSPVIQLTAFGSSSVDFDISVWIEDPWQRYAVHSRLNDAIWWALKDAGITIAFPQVDVHLDGGVVDAMRGTRMTTSADSKDVALTDRAEDRSPPKA</sequence>
<dbReference type="SUPFAM" id="SSF50182">
    <property type="entry name" value="Sm-like ribonucleoproteins"/>
    <property type="match status" value="1"/>
</dbReference>
<keyword evidence="6 8" id="KW-0472">Membrane</keyword>
<feature type="domain" description="Mechanosensitive ion channel MscS" evidence="9">
    <location>
        <begin position="113"/>
        <end position="178"/>
    </location>
</feature>
<reference evidence="12" key="1">
    <citation type="submission" date="2020-04" db="EMBL/GenBank/DDBJ databases">
        <authorList>
            <person name="Zhang T."/>
        </authorList>
    </citation>
    <scope>NUCLEOTIDE SEQUENCE</scope>
    <source>
        <strain evidence="12">HKST-UBA01</strain>
    </source>
</reference>
<dbReference type="EMBL" id="JAGQHR010000062">
    <property type="protein sequence ID" value="MCA9726744.1"/>
    <property type="molecule type" value="Genomic_DNA"/>
</dbReference>
<name>A0A956LW88_UNCEI</name>
<dbReference type="InterPro" id="IPR006685">
    <property type="entry name" value="MscS_channel_2nd"/>
</dbReference>
<evidence type="ECO:0000256" key="5">
    <source>
        <dbReference type="ARBA" id="ARBA00022989"/>
    </source>
</evidence>
<dbReference type="PANTHER" id="PTHR30347:SF1">
    <property type="entry name" value="MECHANOSENSITIVE CHANNEL MSCK"/>
    <property type="match status" value="1"/>
</dbReference>
<evidence type="ECO:0000256" key="7">
    <source>
        <dbReference type="SAM" id="MobiDB-lite"/>
    </source>
</evidence>
<accession>A0A956LW88</accession>
<evidence type="ECO:0000256" key="2">
    <source>
        <dbReference type="ARBA" id="ARBA00008017"/>
    </source>
</evidence>
<comment type="similarity">
    <text evidence="2">Belongs to the MscS (TC 1.A.23) family.</text>
</comment>
<dbReference type="Gene3D" id="1.10.287.1260">
    <property type="match status" value="1"/>
</dbReference>
<evidence type="ECO:0000259" key="11">
    <source>
        <dbReference type="Pfam" id="PF21088"/>
    </source>
</evidence>
<dbReference type="PANTHER" id="PTHR30347">
    <property type="entry name" value="POTASSIUM CHANNEL RELATED"/>
    <property type="match status" value="1"/>
</dbReference>
<dbReference type="InterPro" id="IPR052702">
    <property type="entry name" value="MscS-like_channel"/>
</dbReference>
<dbReference type="Gene3D" id="3.30.70.100">
    <property type="match status" value="1"/>
</dbReference>
<feature type="domain" description="Mechanosensitive ion channel MscS C-terminal" evidence="10">
    <location>
        <begin position="189"/>
        <end position="269"/>
    </location>
</feature>
<dbReference type="InterPro" id="IPR010920">
    <property type="entry name" value="LSM_dom_sf"/>
</dbReference>
<dbReference type="InterPro" id="IPR023408">
    <property type="entry name" value="MscS_beta-dom_sf"/>
</dbReference>
<dbReference type="Pfam" id="PF21082">
    <property type="entry name" value="MS_channel_3rd"/>
    <property type="match status" value="1"/>
</dbReference>
<dbReference type="InterPro" id="IPR049278">
    <property type="entry name" value="MS_channel_C"/>
</dbReference>
<dbReference type="InterPro" id="IPR011066">
    <property type="entry name" value="MscS_channel_C_sf"/>
</dbReference>
<gene>
    <name evidence="12" type="ORF">KC729_03610</name>
</gene>
<feature type="transmembrane region" description="Helical" evidence="8">
    <location>
        <begin position="27"/>
        <end position="46"/>
    </location>
</feature>
<feature type="compositionally biased region" description="Basic and acidic residues" evidence="7">
    <location>
        <begin position="296"/>
        <end position="314"/>
    </location>
</feature>
<evidence type="ECO:0000313" key="12">
    <source>
        <dbReference type="EMBL" id="MCA9726744.1"/>
    </source>
</evidence>
<proteinExistence type="inferred from homology"/>
<dbReference type="Pfam" id="PF21088">
    <property type="entry name" value="MS_channel_1st"/>
    <property type="match status" value="1"/>
</dbReference>
<dbReference type="InterPro" id="IPR049142">
    <property type="entry name" value="MS_channel_1st"/>
</dbReference>
<dbReference type="InterPro" id="IPR011014">
    <property type="entry name" value="MscS_channel_TM-2"/>
</dbReference>
<dbReference type="Pfam" id="PF00924">
    <property type="entry name" value="MS_channel_2nd"/>
    <property type="match status" value="1"/>
</dbReference>
<keyword evidence="3" id="KW-1003">Cell membrane</keyword>
<evidence type="ECO:0000256" key="4">
    <source>
        <dbReference type="ARBA" id="ARBA00022692"/>
    </source>
</evidence>
<organism evidence="12 13">
    <name type="scientific">Eiseniibacteriota bacterium</name>
    <dbReference type="NCBI Taxonomy" id="2212470"/>
    <lineage>
        <taxon>Bacteria</taxon>
        <taxon>Candidatus Eiseniibacteriota</taxon>
    </lineage>
</organism>
<feature type="domain" description="Mechanosensitive ion channel transmembrane helices 2/3" evidence="11">
    <location>
        <begin position="72"/>
        <end position="111"/>
    </location>
</feature>
<feature type="transmembrane region" description="Helical" evidence="8">
    <location>
        <begin position="92"/>
        <end position="125"/>
    </location>
</feature>
<dbReference type="AlphaFoldDB" id="A0A956LW88"/>
<evidence type="ECO:0000256" key="6">
    <source>
        <dbReference type="ARBA" id="ARBA00023136"/>
    </source>
</evidence>
<dbReference type="Proteomes" id="UP000697710">
    <property type="component" value="Unassembled WGS sequence"/>
</dbReference>
<feature type="transmembrane region" description="Helical" evidence="8">
    <location>
        <begin position="58"/>
        <end position="80"/>
    </location>
</feature>
<dbReference type="GO" id="GO:0055085">
    <property type="term" value="P:transmembrane transport"/>
    <property type="evidence" value="ECO:0007669"/>
    <property type="project" value="InterPro"/>
</dbReference>
<feature type="region of interest" description="Disordered" evidence="7">
    <location>
        <begin position="294"/>
        <end position="314"/>
    </location>
</feature>